<dbReference type="CDD" id="cd02440">
    <property type="entry name" value="AdoMet_MTases"/>
    <property type="match status" value="1"/>
</dbReference>
<dbReference type="InterPro" id="IPR029063">
    <property type="entry name" value="SAM-dependent_MTases_sf"/>
</dbReference>
<comment type="similarity">
    <text evidence="1 5 7">Belongs to the spermidine/spermine synthase family.</text>
</comment>
<dbReference type="NCBIfam" id="NF002010">
    <property type="entry name" value="PRK00811.1"/>
    <property type="match status" value="1"/>
</dbReference>
<protein>
    <recommendedName>
        <fullName evidence="5">Polyamine aminopropyltransferase</fullName>
    </recommendedName>
    <alternativeName>
        <fullName evidence="5">Putrescine aminopropyltransferase</fullName>
        <shortName evidence="5">PAPT</shortName>
    </alternativeName>
    <alternativeName>
        <fullName evidence="5">Spermidine synthase</fullName>
        <shortName evidence="5">SPDS</shortName>
        <shortName evidence="5">SPDSY</shortName>
        <ecNumber evidence="5">2.5.1.16</ecNumber>
    </alternativeName>
</protein>
<evidence type="ECO:0000259" key="9">
    <source>
        <dbReference type="PROSITE" id="PS51006"/>
    </source>
</evidence>
<proteinExistence type="inferred from homology"/>
<comment type="caution">
    <text evidence="10">The sequence shown here is derived from an EMBL/GenBank/DDBJ whole genome shotgun (WGS) entry which is preliminary data.</text>
</comment>
<comment type="function">
    <text evidence="5">Catalyzes the irreversible transfer of a propylamine group from the amino donor S-adenosylmethioninamine (decarboxy-AdoMet) to putrescine (1,4-diaminobutane) to yield spermidine.</text>
</comment>
<dbReference type="InterPro" id="IPR030373">
    <property type="entry name" value="PABS_CS"/>
</dbReference>
<dbReference type="PROSITE" id="PS51006">
    <property type="entry name" value="PABS_2"/>
    <property type="match status" value="1"/>
</dbReference>
<dbReference type="EC" id="2.5.1.16" evidence="5"/>
<feature type="binding site" evidence="5">
    <location>
        <position position="104"/>
    </location>
    <ligand>
        <name>S-methyl-5'-thioadenosine</name>
        <dbReference type="ChEBI" id="CHEBI:17509"/>
    </ligand>
</feature>
<comment type="catalytic activity">
    <reaction evidence="5 8">
        <text>S-adenosyl 3-(methylsulfanyl)propylamine + putrescine = S-methyl-5'-thioadenosine + spermidine + H(+)</text>
        <dbReference type="Rhea" id="RHEA:12721"/>
        <dbReference type="ChEBI" id="CHEBI:15378"/>
        <dbReference type="ChEBI" id="CHEBI:17509"/>
        <dbReference type="ChEBI" id="CHEBI:57443"/>
        <dbReference type="ChEBI" id="CHEBI:57834"/>
        <dbReference type="ChEBI" id="CHEBI:326268"/>
        <dbReference type="EC" id="2.5.1.16"/>
    </reaction>
</comment>
<evidence type="ECO:0000256" key="4">
    <source>
        <dbReference type="ARBA" id="ARBA00023115"/>
    </source>
</evidence>
<keyword evidence="3 5" id="KW-0745">Spermidine biosynthesis</keyword>
<evidence type="ECO:0000256" key="8">
    <source>
        <dbReference type="RuleBase" id="RU003837"/>
    </source>
</evidence>
<dbReference type="PROSITE" id="PS01330">
    <property type="entry name" value="PABS_1"/>
    <property type="match status" value="1"/>
</dbReference>
<dbReference type="GO" id="GO:0004766">
    <property type="term" value="F:spermidine synthase activity"/>
    <property type="evidence" value="ECO:0007669"/>
    <property type="project" value="UniProtKB-UniRule"/>
</dbReference>
<dbReference type="GO" id="GO:0008295">
    <property type="term" value="P:spermidine biosynthetic process"/>
    <property type="evidence" value="ECO:0007669"/>
    <property type="project" value="UniProtKB-UniRule"/>
</dbReference>
<name>A0AA45WI33_9AQUI</name>
<feature type="binding site" evidence="5">
    <location>
        <begin position="135"/>
        <end position="136"/>
    </location>
    <ligand>
        <name>S-methyl-5'-thioadenosine</name>
        <dbReference type="ChEBI" id="CHEBI:17509"/>
    </ligand>
</feature>
<evidence type="ECO:0000313" key="11">
    <source>
        <dbReference type="Proteomes" id="UP001157947"/>
    </source>
</evidence>
<feature type="binding site" evidence="5">
    <location>
        <position position="84"/>
    </location>
    <ligand>
        <name>spermidine</name>
        <dbReference type="ChEBI" id="CHEBI:57834"/>
    </ligand>
</feature>
<feature type="binding site" evidence="5">
    <location>
        <position position="29"/>
    </location>
    <ligand>
        <name>S-methyl-5'-thioadenosine</name>
        <dbReference type="ChEBI" id="CHEBI:17509"/>
    </ligand>
</feature>
<dbReference type="Proteomes" id="UP001157947">
    <property type="component" value="Unassembled WGS sequence"/>
</dbReference>
<feature type="binding site" evidence="5">
    <location>
        <position position="160"/>
    </location>
    <ligand>
        <name>S-methyl-5'-thioadenosine</name>
        <dbReference type="ChEBI" id="CHEBI:17509"/>
    </ligand>
</feature>
<comment type="caution">
    <text evidence="5">Lacks conserved residue(s) required for the propagation of feature annotation.</text>
</comment>
<dbReference type="NCBIfam" id="NF037959">
    <property type="entry name" value="MFS_SpdSyn"/>
    <property type="match status" value="1"/>
</dbReference>
<dbReference type="RefSeq" id="WP_265133693.1">
    <property type="nucleotide sequence ID" value="NZ_FXTX01000001.1"/>
</dbReference>
<evidence type="ECO:0000256" key="2">
    <source>
        <dbReference type="ARBA" id="ARBA00022679"/>
    </source>
</evidence>
<dbReference type="NCBIfam" id="TIGR00417">
    <property type="entry name" value="speE"/>
    <property type="match status" value="1"/>
</dbReference>
<evidence type="ECO:0000256" key="1">
    <source>
        <dbReference type="ARBA" id="ARBA00007867"/>
    </source>
</evidence>
<keyword evidence="2 5" id="KW-0808">Transferase</keyword>
<organism evidence="10 11">
    <name type="scientific">Venenivibrio stagnispumantis</name>
    <dbReference type="NCBI Taxonomy" id="407998"/>
    <lineage>
        <taxon>Bacteria</taxon>
        <taxon>Pseudomonadati</taxon>
        <taxon>Aquificota</taxon>
        <taxon>Aquificia</taxon>
        <taxon>Aquificales</taxon>
        <taxon>Hydrogenothermaceae</taxon>
        <taxon>Venenivibrio</taxon>
    </lineage>
</organism>
<dbReference type="InterPro" id="IPR037163">
    <property type="entry name" value="Spermidine_synt_N_sf"/>
</dbReference>
<dbReference type="InterPro" id="IPR030374">
    <property type="entry name" value="PABS"/>
</dbReference>
<reference evidence="10" key="1">
    <citation type="submission" date="2017-05" db="EMBL/GenBank/DDBJ databases">
        <authorList>
            <person name="Varghese N."/>
            <person name="Submissions S."/>
        </authorList>
    </citation>
    <scope>NUCLEOTIDE SEQUENCE</scope>
    <source>
        <strain evidence="10">DSM 18763</strain>
    </source>
</reference>
<evidence type="ECO:0000256" key="7">
    <source>
        <dbReference type="RuleBase" id="RU003836"/>
    </source>
</evidence>
<dbReference type="Gene3D" id="3.40.50.150">
    <property type="entry name" value="Vaccinia Virus protein VP39"/>
    <property type="match status" value="1"/>
</dbReference>
<feature type="domain" description="PABS" evidence="9">
    <location>
        <begin position="1"/>
        <end position="233"/>
    </location>
</feature>
<evidence type="ECO:0000313" key="10">
    <source>
        <dbReference type="EMBL" id="SMP00197.1"/>
    </source>
</evidence>
<dbReference type="EMBL" id="FXTX01000001">
    <property type="protein sequence ID" value="SMP00197.1"/>
    <property type="molecule type" value="Genomic_DNA"/>
</dbReference>
<comment type="subunit">
    <text evidence="5">Homodimer or homotetramer.</text>
</comment>
<dbReference type="InterPro" id="IPR035246">
    <property type="entry name" value="Spermidine_synt_N"/>
</dbReference>
<dbReference type="AlphaFoldDB" id="A0AA45WI33"/>
<dbReference type="PANTHER" id="PTHR11558:SF11">
    <property type="entry name" value="SPERMIDINE SYNTHASE"/>
    <property type="match status" value="1"/>
</dbReference>
<evidence type="ECO:0000256" key="6">
    <source>
        <dbReference type="PROSITE-ProRule" id="PRU00354"/>
    </source>
</evidence>
<dbReference type="PANTHER" id="PTHR11558">
    <property type="entry name" value="SPERMIDINE/SPERMINE SYNTHASE"/>
    <property type="match status" value="1"/>
</dbReference>
<evidence type="ECO:0000256" key="5">
    <source>
        <dbReference type="HAMAP-Rule" id="MF_00198"/>
    </source>
</evidence>
<sequence length="274" mass="31503">MIWFTEYQTKNTGLTVRVKEAKRFNSQYQEILLLDTYEYGKMLVLDGAVQTTERDEFIYHEMLAHPALIKHPNPERILVIGGGDGGTVREVLKHQSVKEVHLCEIDGEVIKVSKEYLPTISNMLDNEKVKIFVEDGNKFLDERKGYYDVILLDLSDPVGPAEALFRRAFYQKVKNALKEGGILTAQTESPFLQTEYFKSAVLEIKEVFKNVGTYLAFIPTYPAGMWSFTMASDDIDIFENSNMERIDKLNTKYFCDKIYISLFSLPKFVSELIT</sequence>
<comment type="pathway">
    <text evidence="5">Amine and polyamine biosynthesis; spermidine biosynthesis; spermidine from putrescine: step 1/1.</text>
</comment>
<dbReference type="Pfam" id="PF17284">
    <property type="entry name" value="Spermine_synt_N"/>
    <property type="match status" value="1"/>
</dbReference>
<keyword evidence="11" id="KW-1185">Reference proteome</keyword>
<dbReference type="SUPFAM" id="SSF53335">
    <property type="entry name" value="S-adenosyl-L-methionine-dependent methyltransferases"/>
    <property type="match status" value="1"/>
</dbReference>
<keyword evidence="4 5" id="KW-0620">Polyamine biosynthesis</keyword>
<dbReference type="Gene3D" id="2.30.140.10">
    <property type="entry name" value="Spermidine synthase, tetramerisation domain"/>
    <property type="match status" value="1"/>
</dbReference>
<dbReference type="HAMAP" id="MF_00198">
    <property type="entry name" value="Spermidine_synth"/>
    <property type="match status" value="1"/>
</dbReference>
<accession>A0AA45WI33</accession>
<feature type="active site" description="Proton acceptor" evidence="5 6">
    <location>
        <position position="153"/>
    </location>
</feature>
<dbReference type="InterPro" id="IPR001045">
    <property type="entry name" value="Spermi_synthase"/>
</dbReference>
<dbReference type="Pfam" id="PF01564">
    <property type="entry name" value="Spermine_synth"/>
    <property type="match status" value="1"/>
</dbReference>
<gene>
    <name evidence="5" type="primary">speE</name>
    <name evidence="10" type="ORF">SAMN06264868_1015</name>
</gene>
<evidence type="ECO:0000256" key="3">
    <source>
        <dbReference type="ARBA" id="ARBA00023066"/>
    </source>
</evidence>
<feature type="binding site" evidence="5">
    <location>
        <position position="60"/>
    </location>
    <ligand>
        <name>spermidine</name>
        <dbReference type="ChEBI" id="CHEBI:57834"/>
    </ligand>
</feature>